<feature type="transmembrane region" description="Helical" evidence="1">
    <location>
        <begin position="132"/>
        <end position="152"/>
    </location>
</feature>
<name>A0A1I7NCF5_9BACT</name>
<accession>A0A1I7NCF5</accession>
<keyword evidence="1" id="KW-0472">Membrane</keyword>
<feature type="transmembrane region" description="Helical" evidence="1">
    <location>
        <begin position="355"/>
        <end position="374"/>
    </location>
</feature>
<evidence type="ECO:0000256" key="1">
    <source>
        <dbReference type="SAM" id="Phobius"/>
    </source>
</evidence>
<dbReference type="EMBL" id="FPCJ01000001">
    <property type="protein sequence ID" value="SFV32365.1"/>
    <property type="molecule type" value="Genomic_DNA"/>
</dbReference>
<feature type="transmembrane region" description="Helical" evidence="1">
    <location>
        <begin position="255"/>
        <end position="276"/>
    </location>
</feature>
<feature type="transmembrane region" description="Helical" evidence="1">
    <location>
        <begin position="173"/>
        <end position="200"/>
    </location>
</feature>
<proteinExistence type="predicted"/>
<feature type="transmembrane region" description="Helical" evidence="1">
    <location>
        <begin position="89"/>
        <end position="112"/>
    </location>
</feature>
<evidence type="ECO:0000313" key="3">
    <source>
        <dbReference type="Proteomes" id="UP000199537"/>
    </source>
</evidence>
<reference evidence="3" key="1">
    <citation type="submission" date="2016-10" db="EMBL/GenBank/DDBJ databases">
        <authorList>
            <person name="Varghese N."/>
            <person name="Submissions S."/>
        </authorList>
    </citation>
    <scope>NUCLEOTIDE SEQUENCE [LARGE SCALE GENOMIC DNA]</scope>
    <source>
        <strain evidence="3">DSM 14807</strain>
    </source>
</reference>
<protein>
    <recommendedName>
        <fullName evidence="4">Quinol:cytochrome c oxidoreductase quinone-binding subunit 2</fullName>
    </recommendedName>
</protein>
<organism evidence="2 3">
    <name type="scientific">Thermoflavifilum thermophilum</name>
    <dbReference type="NCBI Taxonomy" id="1393122"/>
    <lineage>
        <taxon>Bacteria</taxon>
        <taxon>Pseudomonadati</taxon>
        <taxon>Bacteroidota</taxon>
        <taxon>Chitinophagia</taxon>
        <taxon>Chitinophagales</taxon>
        <taxon>Chitinophagaceae</taxon>
        <taxon>Thermoflavifilum</taxon>
    </lineage>
</organism>
<keyword evidence="1" id="KW-0812">Transmembrane</keyword>
<dbReference type="STRING" id="1393122.SAMN05660895_1322"/>
<feature type="transmembrane region" description="Helical" evidence="1">
    <location>
        <begin position="52"/>
        <end position="77"/>
    </location>
</feature>
<dbReference type="PANTHER" id="PTHR43044:SF1">
    <property type="entry name" value="QUINOL:CYTOCHROME C OXIDOREDUCTASE QUINONE-BINDING SUBUNIT 2"/>
    <property type="match status" value="1"/>
</dbReference>
<evidence type="ECO:0000313" key="2">
    <source>
        <dbReference type="EMBL" id="SFV32365.1"/>
    </source>
</evidence>
<dbReference type="Proteomes" id="UP000199537">
    <property type="component" value="Unassembled WGS sequence"/>
</dbReference>
<feature type="transmembrane region" description="Helical" evidence="1">
    <location>
        <begin position="212"/>
        <end position="235"/>
    </location>
</feature>
<gene>
    <name evidence="2" type="ORF">SAMN05660895_1322</name>
</gene>
<feature type="transmembrane region" description="Helical" evidence="1">
    <location>
        <begin position="296"/>
        <end position="315"/>
    </location>
</feature>
<evidence type="ECO:0008006" key="4">
    <source>
        <dbReference type="Google" id="ProtNLM"/>
    </source>
</evidence>
<dbReference type="RefSeq" id="WP_092459133.1">
    <property type="nucleotide sequence ID" value="NZ_FPCJ01000001.1"/>
</dbReference>
<feature type="transmembrane region" description="Helical" evidence="1">
    <location>
        <begin position="12"/>
        <end position="32"/>
    </location>
</feature>
<keyword evidence="3" id="KW-1185">Reference proteome</keyword>
<feature type="transmembrane region" description="Helical" evidence="1">
    <location>
        <begin position="322"/>
        <end position="343"/>
    </location>
</feature>
<dbReference type="PANTHER" id="PTHR43044">
    <property type="match status" value="1"/>
</dbReference>
<dbReference type="OrthoDB" id="140980at2"/>
<dbReference type="AlphaFoldDB" id="A0A1I7NCF5"/>
<sequence>MEERFVIPRRFRNTSLIFISIGVLAFLAGLFGLHGDVGVKRFWSVLVFDSLFFLYISAASLFLYCAASLAQASWHIAYKRVIEAIMVNIPVFAIIAFIVLMAVLIGHKYFIYPWTDPQVLAHDTIVAGKTPFLNVKLFVIFTVIIMLGWSLLSLKLRQISLQEDRAERGVRRFLWKTIFFSAVFIAFYAVTISVSSWHWLMSIAARWYSTMYGWYVFAGSFISLMAIISLFVIAIKNSGQLSLVNKEHLHDLGKFIFAFSIFWTYIWFAQYFLLWYGNIPLESQYFRPQLWGHYRFWFLLDLVINFAVPFLLLMTRDAKRNYTTVTIIALIVFFGHWLDFYLMVMPTVLPTQGVVGWYEIGITLGFVGLMIGLVSRALSRAPLYPVNHPYLKEAIIHKSDWG</sequence>
<keyword evidence="1" id="KW-1133">Transmembrane helix</keyword>